<dbReference type="EMBL" id="KZ665890">
    <property type="protein sequence ID" value="PPR97287.1"/>
    <property type="molecule type" value="Genomic_DNA"/>
</dbReference>
<organism evidence="2 3">
    <name type="scientific">Gossypium barbadense</name>
    <name type="common">Sea Island cotton</name>
    <name type="synonym">Hibiscus barbadensis</name>
    <dbReference type="NCBI Taxonomy" id="3634"/>
    <lineage>
        <taxon>Eukaryota</taxon>
        <taxon>Viridiplantae</taxon>
        <taxon>Streptophyta</taxon>
        <taxon>Embryophyta</taxon>
        <taxon>Tracheophyta</taxon>
        <taxon>Spermatophyta</taxon>
        <taxon>Magnoliopsida</taxon>
        <taxon>eudicotyledons</taxon>
        <taxon>Gunneridae</taxon>
        <taxon>Pentapetalae</taxon>
        <taxon>rosids</taxon>
        <taxon>malvids</taxon>
        <taxon>Malvales</taxon>
        <taxon>Malvaceae</taxon>
        <taxon>Malvoideae</taxon>
        <taxon>Gossypium</taxon>
    </lineage>
</organism>
<reference evidence="2 3" key="1">
    <citation type="submission" date="2015-01" db="EMBL/GenBank/DDBJ databases">
        <title>Genome of allotetraploid Gossypium barbadense reveals genomic plasticity and fiber elongation in cotton evolution.</title>
        <authorList>
            <person name="Chen X."/>
            <person name="Liu X."/>
            <person name="Zhao B."/>
            <person name="Zheng H."/>
            <person name="Hu Y."/>
            <person name="Lu G."/>
            <person name="Yang C."/>
            <person name="Chen J."/>
            <person name="Shan C."/>
            <person name="Zhang L."/>
            <person name="Zhou Y."/>
            <person name="Wang L."/>
            <person name="Guo W."/>
            <person name="Bai Y."/>
            <person name="Ruan J."/>
            <person name="Shangguan X."/>
            <person name="Mao Y."/>
            <person name="Jiang J."/>
            <person name="Zhu Y."/>
            <person name="Lei J."/>
            <person name="Kang H."/>
            <person name="Chen S."/>
            <person name="He X."/>
            <person name="Wang R."/>
            <person name="Wang Y."/>
            <person name="Chen J."/>
            <person name="Wang L."/>
            <person name="Yu S."/>
            <person name="Wang B."/>
            <person name="Wei J."/>
            <person name="Song S."/>
            <person name="Lu X."/>
            <person name="Gao Z."/>
            <person name="Gu W."/>
            <person name="Deng X."/>
            <person name="Ma D."/>
            <person name="Wang S."/>
            <person name="Liang W."/>
            <person name="Fang L."/>
            <person name="Cai C."/>
            <person name="Zhu X."/>
            <person name="Zhou B."/>
            <person name="Zhang Y."/>
            <person name="Chen Z."/>
            <person name="Xu S."/>
            <person name="Zhu R."/>
            <person name="Wang S."/>
            <person name="Zhang T."/>
            <person name="Zhao G."/>
        </authorList>
    </citation>
    <scope>NUCLEOTIDE SEQUENCE [LARGE SCALE GENOMIC DNA]</scope>
    <source>
        <strain evidence="3">cv. Xinhai21</strain>
        <tissue evidence="2">Leaf</tissue>
    </source>
</reference>
<proteinExistence type="predicted"/>
<protein>
    <submittedName>
        <fullName evidence="2">Uncharacterized protein</fullName>
    </submittedName>
</protein>
<name>A0A2P5X1S0_GOSBA</name>
<accession>A0A2P5X1S0</accession>
<evidence type="ECO:0000313" key="2">
    <source>
        <dbReference type="EMBL" id="PPR97287.1"/>
    </source>
</evidence>
<evidence type="ECO:0000313" key="3">
    <source>
        <dbReference type="Proteomes" id="UP000239757"/>
    </source>
</evidence>
<feature type="region of interest" description="Disordered" evidence="1">
    <location>
        <begin position="48"/>
        <end position="70"/>
    </location>
</feature>
<evidence type="ECO:0000256" key="1">
    <source>
        <dbReference type="SAM" id="MobiDB-lite"/>
    </source>
</evidence>
<dbReference type="Proteomes" id="UP000239757">
    <property type="component" value="Unassembled WGS sequence"/>
</dbReference>
<dbReference type="AlphaFoldDB" id="A0A2P5X1S0"/>
<gene>
    <name evidence="2" type="ORF">GOBAR_AA23382</name>
</gene>
<sequence>MSQNPPGFQQPPYQQKKKLNLEEMLTNLPSNTKPNPRKQLNAINVQDEEGFIEPEPEPRQKTVVSRDQGEEMGLKEVQEPFSSSSRRPIHVDQRLQIEELDEWRTHAPRTHDKSKLRQDELNTFPNQLKVGDKVLLDAADPHIVTTKLNEEIPLKVLSIFPFGTVEVSHPKFGTFKVYNVIFTRKENRCPYFKEKEGNVIFLESYRGNSPPFPTIPHWAQEELFQILQARPLIAGRCIYWDAVEQCTIHCLLHLKTLTLAAASPYALPTTPEYERALALSTLTTPTFYGVCRTVSIGPYVTRLARHFGLLNTAAQESSLTLIGQMSSQGISSTLSMRMIEKCRGTYPPQYRLANLLRRRPMRTLLMMSPHSTRTHRLSHHHPLVQFMRRLHMLTSLSTSLDSSSSVFNDLITLMLPYSRFLYRAPKLIIA</sequence>